<keyword evidence="1" id="KW-0175">Coiled coil</keyword>
<evidence type="ECO:0000256" key="2">
    <source>
        <dbReference type="SAM" id="MobiDB-lite"/>
    </source>
</evidence>
<proteinExistence type="inferred from homology"/>
<name>A0A382B204_9ZZZZ</name>
<protein>
    <recommendedName>
        <fullName evidence="4">Cell division coordinator CpoB</fullName>
    </recommendedName>
</protein>
<feature type="region of interest" description="Disordered" evidence="2">
    <location>
        <begin position="139"/>
        <end position="158"/>
    </location>
</feature>
<dbReference type="Pfam" id="PF13432">
    <property type="entry name" value="TPR_16"/>
    <property type="match status" value="1"/>
</dbReference>
<reference evidence="3" key="1">
    <citation type="submission" date="2018-05" db="EMBL/GenBank/DDBJ databases">
        <authorList>
            <person name="Lanie J.A."/>
            <person name="Ng W.-L."/>
            <person name="Kazmierczak K.M."/>
            <person name="Andrzejewski T.M."/>
            <person name="Davidsen T.M."/>
            <person name="Wayne K.J."/>
            <person name="Tettelin H."/>
            <person name="Glass J.I."/>
            <person name="Rusch D."/>
            <person name="Podicherti R."/>
            <person name="Tsui H.-C.T."/>
            <person name="Winkler M.E."/>
        </authorList>
    </citation>
    <scope>NUCLEOTIDE SEQUENCE</scope>
</reference>
<evidence type="ECO:0000256" key="1">
    <source>
        <dbReference type="SAM" id="Coils"/>
    </source>
</evidence>
<dbReference type="HAMAP" id="MF_02066">
    <property type="entry name" value="CpoB"/>
    <property type="match status" value="1"/>
</dbReference>
<evidence type="ECO:0008006" key="4">
    <source>
        <dbReference type="Google" id="ProtNLM"/>
    </source>
</evidence>
<evidence type="ECO:0000313" key="3">
    <source>
        <dbReference type="EMBL" id="SVB07247.1"/>
    </source>
</evidence>
<dbReference type="InterPro" id="IPR034706">
    <property type="entry name" value="CpoB"/>
</dbReference>
<feature type="coiled-coil region" evidence="1">
    <location>
        <begin position="71"/>
        <end position="105"/>
    </location>
</feature>
<dbReference type="GO" id="GO:0051301">
    <property type="term" value="P:cell division"/>
    <property type="evidence" value="ECO:0007669"/>
    <property type="project" value="InterPro"/>
</dbReference>
<dbReference type="InterPro" id="IPR011990">
    <property type="entry name" value="TPR-like_helical_dom_sf"/>
</dbReference>
<dbReference type="Gene3D" id="1.25.40.10">
    <property type="entry name" value="Tetratricopeptide repeat domain"/>
    <property type="match status" value="1"/>
</dbReference>
<dbReference type="InterPro" id="IPR014162">
    <property type="entry name" value="CpoB_C"/>
</dbReference>
<dbReference type="SUPFAM" id="SSF48452">
    <property type="entry name" value="TPR-like"/>
    <property type="match status" value="1"/>
</dbReference>
<dbReference type="AlphaFoldDB" id="A0A382B204"/>
<organism evidence="3">
    <name type="scientific">marine metagenome</name>
    <dbReference type="NCBI Taxonomy" id="408172"/>
    <lineage>
        <taxon>unclassified sequences</taxon>
        <taxon>metagenomes</taxon>
        <taxon>ecological metagenomes</taxon>
    </lineage>
</organism>
<dbReference type="EMBL" id="UINC01027649">
    <property type="protein sequence ID" value="SVB07247.1"/>
    <property type="molecule type" value="Genomic_DNA"/>
</dbReference>
<accession>A0A382B204</accession>
<gene>
    <name evidence="3" type="ORF">METZ01_LOCUS160101</name>
</gene>
<sequence>MIKFKNFIVINFFLIIILVSTKSFSENHNVLEVLELIQKDLKTLEKAVYSGSLNDSISSNSTMDQNTEDVLTRHLLKLTEIENQFQELTNKFEEINFKIDKLSNRLSKVQADNQMRFQELENSSTITTDENKKITSLPKEETKKVLPGSSEPQDLGSISYKDTETNLLTQQTQSIETTGTIITETFESEEKLLPDESPEKQYEFAISFLKVGDYNTAERAFREFIDTNTKHELAGNAQYWYAETFRIRQLFTDAASAYLEGYQKYPKSEKAPINLLKLGVSLVQIGEKDQGCLMITGVEKQYPKANQSVLQKAKYEEKKFDCKKENS</sequence>
<dbReference type="NCBIfam" id="TIGR02795">
    <property type="entry name" value="tol_pal_ybgF"/>
    <property type="match status" value="1"/>
</dbReference>